<reference evidence="4 5" key="1">
    <citation type="submission" date="2013-12" db="EMBL/GenBank/DDBJ databases">
        <title>Annotated genome of Streptomyces scopuliridis.</title>
        <authorList>
            <person name="Olson J.B."/>
        </authorList>
    </citation>
    <scope>NUCLEOTIDE SEQUENCE [LARGE SCALE GENOMIC DNA]</scope>
    <source>
        <strain evidence="4 5">RB72</strain>
    </source>
</reference>
<gene>
    <name evidence="4" type="ORF">Y717_11985</name>
</gene>
<comment type="caution">
    <text evidence="4">The sequence shown here is derived from an EMBL/GenBank/DDBJ whole genome shotgun (WGS) entry which is preliminary data.</text>
</comment>
<feature type="domain" description="Thiopeptide-type bacteriocin biosynthesis" evidence="3">
    <location>
        <begin position="370"/>
        <end position="509"/>
    </location>
</feature>
<protein>
    <recommendedName>
        <fullName evidence="6">Lantibiotic dehydratase</fullName>
    </recommendedName>
</protein>
<evidence type="ECO:0000313" key="5">
    <source>
        <dbReference type="Proteomes" id="UP000245992"/>
    </source>
</evidence>
<dbReference type="Proteomes" id="UP000245992">
    <property type="component" value="Unassembled WGS sequence"/>
</dbReference>
<proteinExistence type="predicted"/>
<evidence type="ECO:0000259" key="2">
    <source>
        <dbReference type="Pfam" id="PF04738"/>
    </source>
</evidence>
<evidence type="ECO:0000259" key="3">
    <source>
        <dbReference type="Pfam" id="PF14028"/>
    </source>
</evidence>
<dbReference type="Pfam" id="PF14028">
    <property type="entry name" value="Lant_dehydr_C"/>
    <property type="match status" value="1"/>
</dbReference>
<accession>A0A2T7SN80</accession>
<dbReference type="InterPro" id="IPR023809">
    <property type="entry name" value="Thiopep_bacteriocin_synth_dom"/>
</dbReference>
<feature type="domain" description="Lantibiotic dehydratase N-terminal" evidence="2">
    <location>
        <begin position="4"/>
        <end position="292"/>
    </location>
</feature>
<feature type="region of interest" description="Disordered" evidence="1">
    <location>
        <begin position="563"/>
        <end position="585"/>
    </location>
</feature>
<dbReference type="InterPro" id="IPR006827">
    <property type="entry name" value="Lant_deHydtase_N"/>
</dbReference>
<organism evidence="4 5">
    <name type="scientific">Streptomyces scopuliridis RB72</name>
    <dbReference type="NCBI Taxonomy" id="1440053"/>
    <lineage>
        <taxon>Bacteria</taxon>
        <taxon>Bacillati</taxon>
        <taxon>Actinomycetota</taxon>
        <taxon>Actinomycetes</taxon>
        <taxon>Kitasatosporales</taxon>
        <taxon>Streptomycetaceae</taxon>
        <taxon>Streptomyces</taxon>
    </lineage>
</organism>
<dbReference type="NCBIfam" id="TIGR03891">
    <property type="entry name" value="thiopep_ocin"/>
    <property type="match status" value="1"/>
</dbReference>
<evidence type="ECO:0008006" key="6">
    <source>
        <dbReference type="Google" id="ProtNLM"/>
    </source>
</evidence>
<evidence type="ECO:0000256" key="1">
    <source>
        <dbReference type="SAM" id="MobiDB-lite"/>
    </source>
</evidence>
<evidence type="ECO:0000313" key="4">
    <source>
        <dbReference type="EMBL" id="PVE04367.1"/>
    </source>
</evidence>
<keyword evidence="5" id="KW-1185">Reference proteome</keyword>
<dbReference type="Pfam" id="PF04738">
    <property type="entry name" value="Lant_dehydr_N"/>
    <property type="match status" value="1"/>
</dbReference>
<dbReference type="EMBL" id="AZSP01000390">
    <property type="protein sequence ID" value="PVE04367.1"/>
    <property type="molecule type" value="Genomic_DNA"/>
</dbReference>
<dbReference type="STRING" id="1440053.GCA_000718095_01384"/>
<dbReference type="AlphaFoldDB" id="A0A2T7SN80"/>
<sequence length="585" mass="63645">MLGELFLAAARRAAGPGRIPEVQLDDEALSALVPEEPRTLPASLELGAELFAPSRQGLYDGDFRLVLGANPGSPLAGATFSRFAPVLGEDAARVRALIRRSHESTSESERAACVAYRPRVMRSANVATVPQWLPHRIPLGVGPAATDGTEDLNLADLAVRADLDGLRLVDLGTGRRVRPVSYSMLNPSSGHLPHTARFLLELGQEGLHWCVPWNWGAWSAAPAQPRVTLGRTVLAPARWLPDRGLRDAAEAAGRPWHGEVASWRQRWDVPRHIHLTRADNHIAVDLDDPLHLLVFQEELKRVKGLSVVERFDGARHGGRLAGPDGAHAAELVIPLLARPARKAPAPAPLSPAEVTPARRGAYAHVPGGEWLYAKLYVPEPFQARVLTRHLRHLTDPAVLAAAGADTWFVQRYADPEAHLRLRIHGKPAQLWPVLLPALRLWAEGLRDAGLADRLVLDTYDPEIERYGGSSVQAHAERVFDTDSAVVIRQLGLPTDDLADVPGRTALAALGTLAILTRLCAEDEALGLLGNGERRMPPYSSSGGLEFAFPGFWDEFLRLPVPRPGSGRRAPRQAPRPHAVPTETLI</sequence>
<name>A0A2T7SN80_9ACTN</name>